<feature type="binding site" evidence="9">
    <location>
        <position position="110"/>
    </location>
    <ligand>
        <name>Mg(2+)</name>
        <dbReference type="ChEBI" id="CHEBI:18420"/>
        <label>1</label>
        <note>catalytic</note>
    </ligand>
</feature>
<dbReference type="PANTHER" id="PTHR20854">
    <property type="entry name" value="INOSITOL MONOPHOSPHATASE"/>
    <property type="match status" value="1"/>
</dbReference>
<evidence type="ECO:0000313" key="13">
    <source>
        <dbReference type="Proteomes" id="UP000248311"/>
    </source>
</evidence>
<evidence type="ECO:0000256" key="2">
    <source>
        <dbReference type="ARBA" id="ARBA00001946"/>
    </source>
</evidence>
<keyword evidence="13" id="KW-1185">Reference proteome</keyword>
<dbReference type="GO" id="GO:0007165">
    <property type="term" value="P:signal transduction"/>
    <property type="evidence" value="ECO:0007669"/>
    <property type="project" value="TreeGrafter"/>
</dbReference>
<dbReference type="PRINTS" id="PR00377">
    <property type="entry name" value="IMPHPHTASES"/>
</dbReference>
<gene>
    <name evidence="12" type="ORF">DFP88_10915</name>
</gene>
<dbReference type="AlphaFoldDB" id="A0A318SMH8"/>
<comment type="similarity">
    <text evidence="3 10">Belongs to the inositol monophosphatase superfamily.</text>
</comment>
<dbReference type="GO" id="GO:0046872">
    <property type="term" value="F:metal ion binding"/>
    <property type="evidence" value="ECO:0007669"/>
    <property type="project" value="UniProtKB-KW"/>
</dbReference>
<feature type="binding site" evidence="9">
    <location>
        <position position="109"/>
    </location>
    <ligand>
        <name>Mg(2+)</name>
        <dbReference type="ChEBI" id="CHEBI:18420"/>
        <label>1</label>
        <note>catalytic</note>
    </ligand>
</feature>
<evidence type="ECO:0000256" key="4">
    <source>
        <dbReference type="ARBA" id="ARBA00013106"/>
    </source>
</evidence>
<dbReference type="EMBL" id="QJTE01000009">
    <property type="protein sequence ID" value="PYE80885.1"/>
    <property type="molecule type" value="Genomic_DNA"/>
</dbReference>
<dbReference type="PROSITE" id="PS00630">
    <property type="entry name" value="IMP_2"/>
    <property type="match status" value="1"/>
</dbReference>
<reference evidence="12 13" key="1">
    <citation type="submission" date="2018-06" db="EMBL/GenBank/DDBJ databases">
        <title>Genomic Encyclopedia of Type Strains, Phase III (KMG-III): the genomes of soil and plant-associated and newly described type strains.</title>
        <authorList>
            <person name="Whitman W."/>
        </authorList>
    </citation>
    <scope>NUCLEOTIDE SEQUENCE [LARGE SCALE GENOMIC DNA]</scope>
    <source>
        <strain evidence="12 13">CECT 9025</strain>
    </source>
</reference>
<feature type="region of interest" description="Disordered" evidence="11">
    <location>
        <begin position="1"/>
        <end position="23"/>
    </location>
</feature>
<comment type="catalytic activity">
    <reaction evidence="1 10">
        <text>a myo-inositol phosphate + H2O = myo-inositol + phosphate</text>
        <dbReference type="Rhea" id="RHEA:24056"/>
        <dbReference type="ChEBI" id="CHEBI:15377"/>
        <dbReference type="ChEBI" id="CHEBI:17268"/>
        <dbReference type="ChEBI" id="CHEBI:43474"/>
        <dbReference type="ChEBI" id="CHEBI:84139"/>
        <dbReference type="EC" id="3.1.3.25"/>
    </reaction>
</comment>
<evidence type="ECO:0000256" key="5">
    <source>
        <dbReference type="ARBA" id="ARBA00019784"/>
    </source>
</evidence>
<dbReference type="Gene3D" id="3.30.540.10">
    <property type="entry name" value="Fructose-1,6-Bisphosphatase, subunit A, domain 1"/>
    <property type="match status" value="1"/>
</dbReference>
<keyword evidence="7 10" id="KW-0378">Hydrolase</keyword>
<evidence type="ECO:0000313" key="12">
    <source>
        <dbReference type="EMBL" id="PYE80885.1"/>
    </source>
</evidence>
<protein>
    <recommendedName>
        <fullName evidence="5 10">Inositol-1-monophosphatase</fullName>
        <ecNumber evidence="4 10">3.1.3.25</ecNumber>
    </recommendedName>
</protein>
<keyword evidence="6 9" id="KW-0479">Metal-binding</keyword>
<accession>A0A318SMH8</accession>
<dbReference type="PANTHER" id="PTHR20854:SF4">
    <property type="entry name" value="INOSITOL-1-MONOPHOSPHATASE-RELATED"/>
    <property type="match status" value="1"/>
</dbReference>
<evidence type="ECO:0000256" key="10">
    <source>
        <dbReference type="RuleBase" id="RU364068"/>
    </source>
</evidence>
<dbReference type="RefSeq" id="WP_110815620.1">
    <property type="nucleotide sequence ID" value="NZ_QJTE01000009.1"/>
</dbReference>
<dbReference type="EC" id="3.1.3.25" evidence="4 10"/>
<evidence type="ECO:0000256" key="9">
    <source>
        <dbReference type="PIRSR" id="PIRSR600760-2"/>
    </source>
</evidence>
<organism evidence="12 13">
    <name type="scientific">Pseudoroseicyclus aestuarii</name>
    <dbReference type="NCBI Taxonomy" id="1795041"/>
    <lineage>
        <taxon>Bacteria</taxon>
        <taxon>Pseudomonadati</taxon>
        <taxon>Pseudomonadota</taxon>
        <taxon>Alphaproteobacteria</taxon>
        <taxon>Rhodobacterales</taxon>
        <taxon>Paracoccaceae</taxon>
        <taxon>Pseudoroseicyclus</taxon>
    </lineage>
</organism>
<comment type="caution">
    <text evidence="12">The sequence shown here is derived from an EMBL/GenBank/DDBJ whole genome shotgun (WGS) entry which is preliminary data.</text>
</comment>
<evidence type="ECO:0000256" key="11">
    <source>
        <dbReference type="SAM" id="MobiDB-lite"/>
    </source>
</evidence>
<evidence type="ECO:0000256" key="1">
    <source>
        <dbReference type="ARBA" id="ARBA00001033"/>
    </source>
</evidence>
<dbReference type="InterPro" id="IPR020550">
    <property type="entry name" value="Inositol_monophosphatase_CS"/>
</dbReference>
<dbReference type="FunFam" id="3.30.540.10:FF:000003">
    <property type="entry name" value="Inositol-1-monophosphatase"/>
    <property type="match status" value="1"/>
</dbReference>
<proteinExistence type="inferred from homology"/>
<dbReference type="InterPro" id="IPR033942">
    <property type="entry name" value="IMPase"/>
</dbReference>
<dbReference type="OrthoDB" id="9785695at2"/>
<feature type="binding site" evidence="9">
    <location>
        <position position="107"/>
    </location>
    <ligand>
        <name>Mg(2+)</name>
        <dbReference type="ChEBI" id="CHEBI:18420"/>
        <label>1</label>
        <note>catalytic</note>
    </ligand>
</feature>
<dbReference type="Pfam" id="PF00459">
    <property type="entry name" value="Inositol_P"/>
    <property type="match status" value="1"/>
</dbReference>
<dbReference type="CDD" id="cd01639">
    <property type="entry name" value="IMPase"/>
    <property type="match status" value="1"/>
</dbReference>
<evidence type="ECO:0000256" key="3">
    <source>
        <dbReference type="ARBA" id="ARBA00009759"/>
    </source>
</evidence>
<evidence type="ECO:0000256" key="6">
    <source>
        <dbReference type="ARBA" id="ARBA00022723"/>
    </source>
</evidence>
<dbReference type="GO" id="GO:0046854">
    <property type="term" value="P:phosphatidylinositol phosphate biosynthetic process"/>
    <property type="evidence" value="ECO:0007669"/>
    <property type="project" value="InterPro"/>
</dbReference>
<name>A0A318SMH8_9RHOB</name>
<feature type="binding site" evidence="9">
    <location>
        <position position="230"/>
    </location>
    <ligand>
        <name>Mg(2+)</name>
        <dbReference type="ChEBI" id="CHEBI:18420"/>
        <label>1</label>
        <note>catalytic</note>
    </ligand>
</feature>
<dbReference type="GO" id="GO:0006020">
    <property type="term" value="P:inositol metabolic process"/>
    <property type="evidence" value="ECO:0007669"/>
    <property type="project" value="TreeGrafter"/>
</dbReference>
<dbReference type="GO" id="GO:0008934">
    <property type="term" value="F:inositol monophosphate 1-phosphatase activity"/>
    <property type="evidence" value="ECO:0007669"/>
    <property type="project" value="InterPro"/>
</dbReference>
<feature type="binding site" evidence="9">
    <location>
        <position position="91"/>
    </location>
    <ligand>
        <name>Mg(2+)</name>
        <dbReference type="ChEBI" id="CHEBI:18420"/>
        <label>1</label>
        <note>catalytic</note>
    </ligand>
</feature>
<sequence>MTDHREQENSVQERAGQQKTEQERAARVAACNELIAEAAALALGWFHRRSELSRDSKSGPQDLVSQADREVEEMIRGRLTSLFPSDAILGEEQGVTTGQSGWKWIVDPIDGTASFLHGLRGWSVSIGLSHDGTIIAGWIADPAGGRTYSATLGGGAWCDSNRLQVSGARCFSDGIMAIGSGAPAQIGSLVADLLSRGGGFQRNGSAALSLAHVAAGHYIGFYEPLLSPWDCAAGLLMVEEAGGRAQPHPMTRSAPVLTATPAMFEPMREWVAKATAGP</sequence>
<keyword evidence="8 9" id="KW-0460">Magnesium</keyword>
<evidence type="ECO:0000256" key="7">
    <source>
        <dbReference type="ARBA" id="ARBA00022801"/>
    </source>
</evidence>
<evidence type="ECO:0000256" key="8">
    <source>
        <dbReference type="ARBA" id="ARBA00022842"/>
    </source>
</evidence>
<dbReference type="Gene3D" id="3.40.190.80">
    <property type="match status" value="1"/>
</dbReference>
<feature type="compositionally biased region" description="Polar residues" evidence="11">
    <location>
        <begin position="9"/>
        <end position="19"/>
    </location>
</feature>
<dbReference type="PROSITE" id="PS00629">
    <property type="entry name" value="IMP_1"/>
    <property type="match status" value="1"/>
</dbReference>
<dbReference type="InterPro" id="IPR000760">
    <property type="entry name" value="Inositol_monophosphatase-like"/>
</dbReference>
<comment type="cofactor">
    <cofactor evidence="2 9 10">
        <name>Mg(2+)</name>
        <dbReference type="ChEBI" id="CHEBI:18420"/>
    </cofactor>
</comment>
<dbReference type="SUPFAM" id="SSF56655">
    <property type="entry name" value="Carbohydrate phosphatase"/>
    <property type="match status" value="1"/>
</dbReference>
<dbReference type="InterPro" id="IPR020583">
    <property type="entry name" value="Inositol_monoP_metal-BS"/>
</dbReference>
<dbReference type="Proteomes" id="UP000248311">
    <property type="component" value="Unassembled WGS sequence"/>
</dbReference>